<dbReference type="Proteomes" id="UP001218218">
    <property type="component" value="Unassembled WGS sequence"/>
</dbReference>
<sequence length="241" mass="26906">MTQDSLPTNPPASRCTHTSEAIIKALKKLLPALKLARNKVIEGRNAKCAVRTTERAFDPAAHPDVASDDKSFITILDIPMDTLSPLSKVKKVAEKLSPSSARDLFLAFMSNNTSTSKHARNDDEPKPATKKLREESTIPAGMNVLPRFSSYITELYMKNLPLPLSLFTSNNLDLVNNLYKSMATIKRNAPGAISSDKQIHMLDTASFERKFLAEKNMYWGQWLEAAQNCYLPRGLLERPRS</sequence>
<keyword evidence="3" id="KW-1185">Reference proteome</keyword>
<feature type="compositionally biased region" description="Basic and acidic residues" evidence="1">
    <location>
        <begin position="119"/>
        <end position="135"/>
    </location>
</feature>
<proteinExistence type="predicted"/>
<comment type="caution">
    <text evidence="2">The sequence shown here is derived from an EMBL/GenBank/DDBJ whole genome shotgun (WGS) entry which is preliminary data.</text>
</comment>
<dbReference type="EMBL" id="JARIHO010000064">
    <property type="protein sequence ID" value="KAJ7314891.1"/>
    <property type="molecule type" value="Genomic_DNA"/>
</dbReference>
<reference evidence="2" key="1">
    <citation type="submission" date="2023-03" db="EMBL/GenBank/DDBJ databases">
        <title>Massive genome expansion in bonnet fungi (Mycena s.s.) driven by repeated elements and novel gene families across ecological guilds.</title>
        <authorList>
            <consortium name="Lawrence Berkeley National Laboratory"/>
            <person name="Harder C.B."/>
            <person name="Miyauchi S."/>
            <person name="Viragh M."/>
            <person name="Kuo A."/>
            <person name="Thoen E."/>
            <person name="Andreopoulos B."/>
            <person name="Lu D."/>
            <person name="Skrede I."/>
            <person name="Drula E."/>
            <person name="Henrissat B."/>
            <person name="Morin E."/>
            <person name="Kohler A."/>
            <person name="Barry K."/>
            <person name="LaButti K."/>
            <person name="Morin E."/>
            <person name="Salamov A."/>
            <person name="Lipzen A."/>
            <person name="Mereny Z."/>
            <person name="Hegedus B."/>
            <person name="Baldrian P."/>
            <person name="Stursova M."/>
            <person name="Weitz H."/>
            <person name="Taylor A."/>
            <person name="Grigoriev I.V."/>
            <person name="Nagy L.G."/>
            <person name="Martin F."/>
            <person name="Kauserud H."/>
        </authorList>
    </citation>
    <scope>NUCLEOTIDE SEQUENCE</scope>
    <source>
        <strain evidence="2">CBHHK002</strain>
    </source>
</reference>
<feature type="region of interest" description="Disordered" evidence="1">
    <location>
        <begin position="114"/>
        <end position="135"/>
    </location>
</feature>
<evidence type="ECO:0000313" key="3">
    <source>
        <dbReference type="Proteomes" id="UP001218218"/>
    </source>
</evidence>
<evidence type="ECO:0000313" key="2">
    <source>
        <dbReference type="EMBL" id="KAJ7314891.1"/>
    </source>
</evidence>
<protein>
    <submittedName>
        <fullName evidence="2">Uncharacterized protein</fullName>
    </submittedName>
</protein>
<name>A0AAD6ZC01_9AGAR</name>
<organism evidence="2 3">
    <name type="scientific">Mycena albidolilacea</name>
    <dbReference type="NCBI Taxonomy" id="1033008"/>
    <lineage>
        <taxon>Eukaryota</taxon>
        <taxon>Fungi</taxon>
        <taxon>Dikarya</taxon>
        <taxon>Basidiomycota</taxon>
        <taxon>Agaricomycotina</taxon>
        <taxon>Agaricomycetes</taxon>
        <taxon>Agaricomycetidae</taxon>
        <taxon>Agaricales</taxon>
        <taxon>Marasmiineae</taxon>
        <taxon>Mycenaceae</taxon>
        <taxon>Mycena</taxon>
    </lineage>
</organism>
<accession>A0AAD6ZC01</accession>
<evidence type="ECO:0000256" key="1">
    <source>
        <dbReference type="SAM" id="MobiDB-lite"/>
    </source>
</evidence>
<dbReference type="AlphaFoldDB" id="A0AAD6ZC01"/>
<gene>
    <name evidence="2" type="ORF">DFH08DRAFT_820867</name>
</gene>